<keyword evidence="2 5" id="KW-0812">Transmembrane</keyword>
<protein>
    <submittedName>
        <fullName evidence="7">DUF4149 domain-containing protein</fullName>
    </submittedName>
</protein>
<dbReference type="InterPro" id="IPR025423">
    <property type="entry name" value="TMEM205-like"/>
</dbReference>
<feature type="transmembrane region" description="Helical" evidence="5">
    <location>
        <begin position="20"/>
        <end position="39"/>
    </location>
</feature>
<reference evidence="7 8" key="1">
    <citation type="submission" date="2023-11" db="EMBL/GenBank/DDBJ databases">
        <title>Draft genome of Azohydromonas lata strain H1 (DSM1123), a polyhydroxyalkanoate producer.</title>
        <authorList>
            <person name="Traversa D."/>
            <person name="D'Addabbo P."/>
            <person name="Pazzani C."/>
            <person name="Manzari C."/>
            <person name="Chiara M."/>
            <person name="Scrascia M."/>
        </authorList>
    </citation>
    <scope>NUCLEOTIDE SEQUENCE [LARGE SCALE GENOMIC DNA]</scope>
    <source>
        <strain evidence="7 8">H1</strain>
    </source>
</reference>
<organism evidence="7 8">
    <name type="scientific">Azohydromonas lata</name>
    <dbReference type="NCBI Taxonomy" id="45677"/>
    <lineage>
        <taxon>Bacteria</taxon>
        <taxon>Pseudomonadati</taxon>
        <taxon>Pseudomonadota</taxon>
        <taxon>Betaproteobacteria</taxon>
        <taxon>Burkholderiales</taxon>
        <taxon>Sphaerotilaceae</taxon>
        <taxon>Azohydromonas</taxon>
    </lineage>
</organism>
<proteinExistence type="predicted"/>
<keyword evidence="4 5" id="KW-0472">Membrane</keyword>
<dbReference type="Proteomes" id="UP001293718">
    <property type="component" value="Unassembled WGS sequence"/>
</dbReference>
<dbReference type="RefSeq" id="WP_322466873.1">
    <property type="nucleotide sequence ID" value="NZ_JAXOJX010000037.1"/>
</dbReference>
<accession>A0ABU5IJD5</accession>
<dbReference type="Pfam" id="PF13664">
    <property type="entry name" value="DUF4149"/>
    <property type="match status" value="1"/>
</dbReference>
<gene>
    <name evidence="7" type="ORF">SM757_20615</name>
</gene>
<evidence type="ECO:0000256" key="4">
    <source>
        <dbReference type="ARBA" id="ARBA00023136"/>
    </source>
</evidence>
<comment type="caution">
    <text evidence="7">The sequence shown here is derived from an EMBL/GenBank/DDBJ whole genome shotgun (WGS) entry which is preliminary data.</text>
</comment>
<sequence>MSKASPGSSLARARRLLPPLWAGLLLCVALVATPAPFAVLERTQAGLVVAFIFKREAFLTLAAALAFVLIERRRAHAGQGGQFTVEMALALGALFCTVAGYFGLQPMMEAARAGKGSLTFGQLHGISLVFFGLKILCVMVLSWRVVAPAKTPAA</sequence>
<keyword evidence="8" id="KW-1185">Reference proteome</keyword>
<evidence type="ECO:0000256" key="2">
    <source>
        <dbReference type="ARBA" id="ARBA00022692"/>
    </source>
</evidence>
<evidence type="ECO:0000256" key="3">
    <source>
        <dbReference type="ARBA" id="ARBA00022989"/>
    </source>
</evidence>
<evidence type="ECO:0000313" key="8">
    <source>
        <dbReference type="Proteomes" id="UP001293718"/>
    </source>
</evidence>
<dbReference type="EMBL" id="JAXOJX010000037">
    <property type="protein sequence ID" value="MDZ5458986.1"/>
    <property type="molecule type" value="Genomic_DNA"/>
</dbReference>
<evidence type="ECO:0000259" key="6">
    <source>
        <dbReference type="Pfam" id="PF13664"/>
    </source>
</evidence>
<evidence type="ECO:0000256" key="1">
    <source>
        <dbReference type="ARBA" id="ARBA00004370"/>
    </source>
</evidence>
<feature type="transmembrane region" description="Helical" evidence="5">
    <location>
        <begin position="45"/>
        <end position="71"/>
    </location>
</feature>
<feature type="domain" description="TMEM205-like" evidence="6">
    <location>
        <begin position="20"/>
        <end position="114"/>
    </location>
</feature>
<feature type="transmembrane region" description="Helical" evidence="5">
    <location>
        <begin position="124"/>
        <end position="146"/>
    </location>
</feature>
<evidence type="ECO:0000256" key="5">
    <source>
        <dbReference type="SAM" id="Phobius"/>
    </source>
</evidence>
<comment type="subcellular location">
    <subcellularLocation>
        <location evidence="1">Membrane</location>
    </subcellularLocation>
</comment>
<name>A0ABU5IJD5_9BURK</name>
<feature type="transmembrane region" description="Helical" evidence="5">
    <location>
        <begin position="83"/>
        <end position="104"/>
    </location>
</feature>
<keyword evidence="3 5" id="KW-1133">Transmembrane helix</keyword>
<evidence type="ECO:0000313" key="7">
    <source>
        <dbReference type="EMBL" id="MDZ5458986.1"/>
    </source>
</evidence>